<organism evidence="8 9">
    <name type="scientific">Glycomyces buryatensis</name>
    <dbReference type="NCBI Taxonomy" id="2570927"/>
    <lineage>
        <taxon>Bacteria</taxon>
        <taxon>Bacillati</taxon>
        <taxon>Actinomycetota</taxon>
        <taxon>Actinomycetes</taxon>
        <taxon>Glycomycetales</taxon>
        <taxon>Glycomycetaceae</taxon>
        <taxon>Glycomyces</taxon>
    </lineage>
</organism>
<dbReference type="InterPro" id="IPR038765">
    <property type="entry name" value="Papain-like_cys_pep_sf"/>
</dbReference>
<evidence type="ECO:0000256" key="2">
    <source>
        <dbReference type="ARBA" id="ARBA00022670"/>
    </source>
</evidence>
<evidence type="ECO:0000259" key="7">
    <source>
        <dbReference type="PROSITE" id="PS51935"/>
    </source>
</evidence>
<dbReference type="RefSeq" id="WP_136535149.1">
    <property type="nucleotide sequence ID" value="NZ_STGY01000054.1"/>
</dbReference>
<dbReference type="InterPro" id="IPR000064">
    <property type="entry name" value="NLP_P60_dom"/>
</dbReference>
<dbReference type="PANTHER" id="PTHR47359">
    <property type="entry name" value="PEPTIDOGLYCAN DL-ENDOPEPTIDASE CWLO"/>
    <property type="match status" value="1"/>
</dbReference>
<dbReference type="PANTHER" id="PTHR47359:SF3">
    <property type="entry name" value="NLP_P60 DOMAIN-CONTAINING PROTEIN-RELATED"/>
    <property type="match status" value="1"/>
</dbReference>
<evidence type="ECO:0000313" key="8">
    <source>
        <dbReference type="EMBL" id="THV40953.1"/>
    </source>
</evidence>
<dbReference type="InterPro" id="IPR051794">
    <property type="entry name" value="PG_Endopeptidase_C40"/>
</dbReference>
<dbReference type="PROSITE" id="PS51935">
    <property type="entry name" value="NLPC_P60"/>
    <property type="match status" value="1"/>
</dbReference>
<proteinExistence type="inferred from homology"/>
<evidence type="ECO:0000256" key="3">
    <source>
        <dbReference type="ARBA" id="ARBA00022801"/>
    </source>
</evidence>
<dbReference type="Gene3D" id="6.10.250.3150">
    <property type="match status" value="1"/>
</dbReference>
<comment type="similarity">
    <text evidence="1">Belongs to the peptidase C40 family.</text>
</comment>
<feature type="coiled-coil region" evidence="5">
    <location>
        <begin position="39"/>
        <end position="97"/>
    </location>
</feature>
<dbReference type="OrthoDB" id="5177647at2"/>
<protein>
    <recommendedName>
        <fullName evidence="7">NlpC/P60 domain-containing protein</fullName>
    </recommendedName>
</protein>
<dbReference type="Pfam" id="PF00877">
    <property type="entry name" value="NLPC_P60"/>
    <property type="match status" value="1"/>
</dbReference>
<evidence type="ECO:0000256" key="4">
    <source>
        <dbReference type="ARBA" id="ARBA00022807"/>
    </source>
</evidence>
<feature type="chain" id="PRO_5020327469" description="NlpC/P60 domain-containing protein" evidence="6">
    <location>
        <begin position="32"/>
        <end position="322"/>
    </location>
</feature>
<reference evidence="9" key="1">
    <citation type="submission" date="2019-04" db="EMBL/GenBank/DDBJ databases">
        <title>Nocardioides xinjiangensis sp. nov.</title>
        <authorList>
            <person name="Liu S."/>
        </authorList>
    </citation>
    <scope>NUCLEOTIDE SEQUENCE [LARGE SCALE GENOMIC DNA]</scope>
    <source>
        <strain evidence="9">18</strain>
    </source>
</reference>
<reference evidence="8 9" key="2">
    <citation type="submission" date="2019-05" db="EMBL/GenBank/DDBJ databases">
        <title>Glycomyces buryatensis sp. nov.</title>
        <authorList>
            <person name="Nikitina E."/>
        </authorList>
    </citation>
    <scope>NUCLEOTIDE SEQUENCE [LARGE SCALE GENOMIC DNA]</scope>
    <source>
        <strain evidence="8 9">18</strain>
    </source>
</reference>
<keyword evidence="3" id="KW-0378">Hydrolase</keyword>
<evidence type="ECO:0000256" key="1">
    <source>
        <dbReference type="ARBA" id="ARBA00007074"/>
    </source>
</evidence>
<sequence length="322" mass="35593">MYQLSPRRKWTSLAVIGGLLVAAVSSTPAWADRDVSDINDEIEANSEDLNAAVEAYNGLAQEIADNEELLEEAQAEVDTAEAELNELRDQLADFINETYVDQGVGDAALILESGSPQAFVERLERLNSANLYNFDLMEELQTVSDEYTSQLELLEDLQSDLEADKDELEKQKEDLEERTADLEAEWQVVAGEDIPGFNENNLPHMNNDELAVVEFALDQLGEQYVFGSAGPDTWDCSGLIMRAYEQIGISLPHNAAQIYNQTAQIGKDQLQPGDLVFYNNLSHMGMYIGNGLIVHAPNSTTVVKIVEVDHGNSWVGATTILH</sequence>
<dbReference type="Proteomes" id="UP000308760">
    <property type="component" value="Unassembled WGS sequence"/>
</dbReference>
<feature type="signal peptide" evidence="6">
    <location>
        <begin position="1"/>
        <end position="31"/>
    </location>
</feature>
<evidence type="ECO:0000256" key="5">
    <source>
        <dbReference type="SAM" id="Coils"/>
    </source>
</evidence>
<keyword evidence="5" id="KW-0175">Coiled coil</keyword>
<evidence type="ECO:0000256" key="6">
    <source>
        <dbReference type="SAM" id="SignalP"/>
    </source>
</evidence>
<accession>A0A4S8Q940</accession>
<feature type="coiled-coil region" evidence="5">
    <location>
        <begin position="137"/>
        <end position="185"/>
    </location>
</feature>
<evidence type="ECO:0000313" key="9">
    <source>
        <dbReference type="Proteomes" id="UP000308760"/>
    </source>
</evidence>
<name>A0A4S8Q940_9ACTN</name>
<dbReference type="SUPFAM" id="SSF54001">
    <property type="entry name" value="Cysteine proteinases"/>
    <property type="match status" value="1"/>
</dbReference>
<dbReference type="GO" id="GO:0008234">
    <property type="term" value="F:cysteine-type peptidase activity"/>
    <property type="evidence" value="ECO:0007669"/>
    <property type="project" value="UniProtKB-KW"/>
</dbReference>
<dbReference type="Gene3D" id="3.90.1720.10">
    <property type="entry name" value="endopeptidase domain like (from Nostoc punctiforme)"/>
    <property type="match status" value="1"/>
</dbReference>
<dbReference type="GO" id="GO:0006508">
    <property type="term" value="P:proteolysis"/>
    <property type="evidence" value="ECO:0007669"/>
    <property type="project" value="UniProtKB-KW"/>
</dbReference>
<gene>
    <name evidence="8" type="ORF">FAB82_13980</name>
</gene>
<keyword evidence="2" id="KW-0645">Protease</keyword>
<keyword evidence="9" id="KW-1185">Reference proteome</keyword>
<dbReference type="AlphaFoldDB" id="A0A4S8Q940"/>
<keyword evidence="4" id="KW-0788">Thiol protease</keyword>
<dbReference type="EMBL" id="STGY01000054">
    <property type="protein sequence ID" value="THV40953.1"/>
    <property type="molecule type" value="Genomic_DNA"/>
</dbReference>
<comment type="caution">
    <text evidence="8">The sequence shown here is derived from an EMBL/GenBank/DDBJ whole genome shotgun (WGS) entry which is preliminary data.</text>
</comment>
<keyword evidence="6" id="KW-0732">Signal</keyword>
<feature type="domain" description="NlpC/P60" evidence="7">
    <location>
        <begin position="206"/>
        <end position="322"/>
    </location>
</feature>